<sequence>MNISDYLKPRNKDSILYKSHSTPNLQKLCFEFNNLLNCIVIIYKEHQQFQAKFHSEEQQEKAVLNEKCINFLVETQLNLQSLKIQLQISIDKSLYFVNQQIKSICEKNIIDIQTQQNLESKNKDFTKKDYLKSQVKHCEHVYESLLSNITCLLRDQLINTIKQHISKISYEFKNFLSQILNFQREQQYSDQIFTYKLIEDYSIKQKEICCAMALNKDNSIIVVGCNQYIKVFEFNKGKMKQIQLLKNKHTNNIWTLNFMKYSKQFISGSYDNSIILWSANQNNQYFYNQKLDLHEGNIYCLVLNIQEDLIISGSDDKTIRFWNRKNDKWFCQQVITDHTDSVFGLSLNEQSNRLISCSYDKSILVMQLSQNQSS</sequence>
<keyword evidence="1" id="KW-0853">WD repeat</keyword>
<dbReference type="InterPro" id="IPR001680">
    <property type="entry name" value="WD40_rpt"/>
</dbReference>
<evidence type="ECO:0000313" key="3">
    <source>
        <dbReference type="Proteomes" id="UP000692954"/>
    </source>
</evidence>
<feature type="repeat" description="WD" evidence="1">
    <location>
        <begin position="335"/>
        <end position="374"/>
    </location>
</feature>
<dbReference type="Pfam" id="PF00400">
    <property type="entry name" value="WD40"/>
    <property type="match status" value="3"/>
</dbReference>
<dbReference type="SMART" id="SM00320">
    <property type="entry name" value="WD40"/>
    <property type="match status" value="4"/>
</dbReference>
<name>A0A8S1RV78_9CILI</name>
<accession>A0A8S1RV78</accession>
<proteinExistence type="predicted"/>
<reference evidence="2" key="1">
    <citation type="submission" date="2021-01" db="EMBL/GenBank/DDBJ databases">
        <authorList>
            <consortium name="Genoscope - CEA"/>
            <person name="William W."/>
        </authorList>
    </citation>
    <scope>NUCLEOTIDE SEQUENCE</scope>
</reference>
<dbReference type="OrthoDB" id="674604at2759"/>
<dbReference type="AlphaFoldDB" id="A0A8S1RV78"/>
<keyword evidence="3" id="KW-1185">Reference proteome</keyword>
<feature type="repeat" description="WD" evidence="1">
    <location>
        <begin position="291"/>
        <end position="323"/>
    </location>
</feature>
<feature type="repeat" description="WD" evidence="1">
    <location>
        <begin position="246"/>
        <end position="287"/>
    </location>
</feature>
<dbReference type="PANTHER" id="PTHR19920:SF0">
    <property type="entry name" value="CYTOSOLIC IRON-SULFUR PROTEIN ASSEMBLY PROTEIN CIAO1-RELATED"/>
    <property type="match status" value="1"/>
</dbReference>
<dbReference type="PROSITE" id="PS50294">
    <property type="entry name" value="WD_REPEATS_REGION"/>
    <property type="match status" value="3"/>
</dbReference>
<protein>
    <submittedName>
        <fullName evidence="2">Uncharacterized protein</fullName>
    </submittedName>
</protein>
<organism evidence="2 3">
    <name type="scientific">Paramecium sonneborni</name>
    <dbReference type="NCBI Taxonomy" id="65129"/>
    <lineage>
        <taxon>Eukaryota</taxon>
        <taxon>Sar</taxon>
        <taxon>Alveolata</taxon>
        <taxon>Ciliophora</taxon>
        <taxon>Intramacronucleata</taxon>
        <taxon>Oligohymenophorea</taxon>
        <taxon>Peniculida</taxon>
        <taxon>Parameciidae</taxon>
        <taxon>Paramecium</taxon>
    </lineage>
</organism>
<dbReference type="PANTHER" id="PTHR19920">
    <property type="entry name" value="WD40 PROTEIN CIAO1"/>
    <property type="match status" value="1"/>
</dbReference>
<dbReference type="EMBL" id="CAJJDN010000284">
    <property type="protein sequence ID" value="CAD8130384.1"/>
    <property type="molecule type" value="Genomic_DNA"/>
</dbReference>
<evidence type="ECO:0000256" key="1">
    <source>
        <dbReference type="PROSITE-ProRule" id="PRU00221"/>
    </source>
</evidence>
<evidence type="ECO:0000313" key="2">
    <source>
        <dbReference type="EMBL" id="CAD8130384.1"/>
    </source>
</evidence>
<dbReference type="GO" id="GO:0016226">
    <property type="term" value="P:iron-sulfur cluster assembly"/>
    <property type="evidence" value="ECO:0007669"/>
    <property type="project" value="TreeGrafter"/>
</dbReference>
<comment type="caution">
    <text evidence="2">The sequence shown here is derived from an EMBL/GenBank/DDBJ whole genome shotgun (WGS) entry which is preliminary data.</text>
</comment>
<dbReference type="PROSITE" id="PS50082">
    <property type="entry name" value="WD_REPEATS_2"/>
    <property type="match status" value="3"/>
</dbReference>
<dbReference type="GO" id="GO:0097361">
    <property type="term" value="C:cytosolic [4Fe-4S] assembly targeting complex"/>
    <property type="evidence" value="ECO:0007669"/>
    <property type="project" value="TreeGrafter"/>
</dbReference>
<dbReference type="Proteomes" id="UP000692954">
    <property type="component" value="Unassembled WGS sequence"/>
</dbReference>
<gene>
    <name evidence="2" type="ORF">PSON_ATCC_30995.1.T2840002</name>
</gene>